<dbReference type="InterPro" id="IPR008622">
    <property type="entry name" value="FliT"/>
</dbReference>
<dbReference type="Pfam" id="PF05400">
    <property type="entry name" value="FliT"/>
    <property type="match status" value="1"/>
</dbReference>
<dbReference type="EMBL" id="FNIL01000014">
    <property type="protein sequence ID" value="SDO45189.1"/>
    <property type="molecule type" value="Genomic_DNA"/>
</dbReference>
<keyword evidence="10" id="KW-1185">Reference proteome</keyword>
<gene>
    <name evidence="9" type="ORF">SAMN04488053_11430</name>
</gene>
<keyword evidence="2" id="KW-0963">Cytoplasm</keyword>
<feature type="compositionally biased region" description="Polar residues" evidence="8">
    <location>
        <begin position="79"/>
        <end position="94"/>
    </location>
</feature>
<protein>
    <recommendedName>
        <fullName evidence="7">Flagellar protein FliT</fullName>
    </recommendedName>
</protein>
<comment type="function">
    <text evidence="5">May act as an export chaperone for the filament capping protein FliD.</text>
</comment>
<evidence type="ECO:0000256" key="3">
    <source>
        <dbReference type="ARBA" id="ARBA00022795"/>
    </source>
</evidence>
<feature type="region of interest" description="Disordered" evidence="8">
    <location>
        <begin position="79"/>
        <end position="118"/>
    </location>
</feature>
<evidence type="ECO:0000313" key="9">
    <source>
        <dbReference type="EMBL" id="SDO45189.1"/>
    </source>
</evidence>
<sequence length="118" mass="13992">MTNLRELYASTRALYDHLLEDFPKEDEKRDNYIEKVNQLLDQREQLMTSLQPPSTSGEKKVAQEIFRLNKEIQEKLKTNQQRIQTDINQLNQKKNTGRRYENPYDGPTPDGVFFDSKK</sequence>
<comment type="subcellular location">
    <subcellularLocation>
        <location evidence="1">Cytoplasm</location>
        <location evidence="1">Cytosol</location>
    </subcellularLocation>
</comment>
<keyword evidence="9" id="KW-0966">Cell projection</keyword>
<name>A0A1H0JNX1_9BACI</name>
<evidence type="ECO:0000256" key="4">
    <source>
        <dbReference type="ARBA" id="ARBA00023186"/>
    </source>
</evidence>
<evidence type="ECO:0000256" key="7">
    <source>
        <dbReference type="ARBA" id="ARBA00093797"/>
    </source>
</evidence>
<keyword evidence="9" id="KW-0969">Cilium</keyword>
<reference evidence="10" key="1">
    <citation type="submission" date="2016-10" db="EMBL/GenBank/DDBJ databases">
        <authorList>
            <person name="Varghese N."/>
            <person name="Submissions S."/>
        </authorList>
    </citation>
    <scope>NUCLEOTIDE SEQUENCE [LARGE SCALE GENOMIC DNA]</scope>
    <source>
        <strain evidence="10">CGMCC 1.10369</strain>
    </source>
</reference>
<keyword evidence="3" id="KW-1005">Bacterial flagellum biogenesis</keyword>
<proteinExistence type="inferred from homology"/>
<evidence type="ECO:0000313" key="10">
    <source>
        <dbReference type="Proteomes" id="UP000198778"/>
    </source>
</evidence>
<evidence type="ECO:0000256" key="1">
    <source>
        <dbReference type="ARBA" id="ARBA00004514"/>
    </source>
</evidence>
<keyword evidence="9" id="KW-0282">Flagellum</keyword>
<keyword evidence="4" id="KW-0143">Chaperone</keyword>
<comment type="similarity">
    <text evidence="6">Belongs to the bacillales FliT family.</text>
</comment>
<organism evidence="9 10">
    <name type="scientific">Alkalicoccus daliensis</name>
    <dbReference type="NCBI Taxonomy" id="745820"/>
    <lineage>
        <taxon>Bacteria</taxon>
        <taxon>Bacillati</taxon>
        <taxon>Bacillota</taxon>
        <taxon>Bacilli</taxon>
        <taxon>Bacillales</taxon>
        <taxon>Bacillaceae</taxon>
        <taxon>Alkalicoccus</taxon>
    </lineage>
</organism>
<dbReference type="STRING" id="745820.SAMN04488053_11430"/>
<evidence type="ECO:0000256" key="2">
    <source>
        <dbReference type="ARBA" id="ARBA00022490"/>
    </source>
</evidence>
<evidence type="ECO:0000256" key="5">
    <source>
        <dbReference type="ARBA" id="ARBA00093765"/>
    </source>
</evidence>
<evidence type="ECO:0000256" key="8">
    <source>
        <dbReference type="SAM" id="MobiDB-lite"/>
    </source>
</evidence>
<evidence type="ECO:0000256" key="6">
    <source>
        <dbReference type="ARBA" id="ARBA00093785"/>
    </source>
</evidence>
<dbReference type="AlphaFoldDB" id="A0A1H0JNX1"/>
<dbReference type="Proteomes" id="UP000198778">
    <property type="component" value="Unassembled WGS sequence"/>
</dbReference>
<dbReference type="OrthoDB" id="2353131at2"/>
<dbReference type="RefSeq" id="WP_090843923.1">
    <property type="nucleotide sequence ID" value="NZ_FNIL01000014.1"/>
</dbReference>
<accession>A0A1H0JNX1</accession>
<dbReference type="Gene3D" id="6.10.250.50">
    <property type="match status" value="1"/>
</dbReference>